<evidence type="ECO:0000256" key="3">
    <source>
        <dbReference type="ARBA" id="ARBA00022670"/>
    </source>
</evidence>
<name>A0A4V5UVJ8_9BACT</name>
<organism evidence="9 10">
    <name type="scientific">Ilyomonas limi</name>
    <dbReference type="NCBI Taxonomy" id="2575867"/>
    <lineage>
        <taxon>Bacteria</taxon>
        <taxon>Pseudomonadati</taxon>
        <taxon>Bacteroidota</taxon>
        <taxon>Chitinophagia</taxon>
        <taxon>Chitinophagales</taxon>
        <taxon>Chitinophagaceae</taxon>
        <taxon>Ilyomonas</taxon>
    </lineage>
</organism>
<evidence type="ECO:0000256" key="2">
    <source>
        <dbReference type="ARBA" id="ARBA00022645"/>
    </source>
</evidence>
<protein>
    <submittedName>
        <fullName evidence="9">LD-carboxypeptidase</fullName>
    </submittedName>
</protein>
<dbReference type="PANTHER" id="PTHR30237">
    <property type="entry name" value="MURAMOYLTETRAPEPTIDE CARBOXYPEPTIDASE"/>
    <property type="match status" value="1"/>
</dbReference>
<reference evidence="9 10" key="1">
    <citation type="submission" date="2019-05" db="EMBL/GenBank/DDBJ databases">
        <title>Panacibacter sp. strain 17mud1-8 Genome sequencing and assembly.</title>
        <authorList>
            <person name="Chhetri G."/>
        </authorList>
    </citation>
    <scope>NUCLEOTIDE SEQUENCE [LARGE SCALE GENOMIC DNA]</scope>
    <source>
        <strain evidence="9 10">17mud1-8</strain>
    </source>
</reference>
<keyword evidence="10" id="KW-1185">Reference proteome</keyword>
<gene>
    <name evidence="9" type="ORF">FC093_13725</name>
</gene>
<dbReference type="SUPFAM" id="SSF52317">
    <property type="entry name" value="Class I glutamine amidotransferase-like"/>
    <property type="match status" value="1"/>
</dbReference>
<sequence>MITMPSYLQNGDMIGVICPSGYMPLENMETCLQVLEQWGFKVKKGKTLGTHFNYFSGTNEERLADLQQMLDDENVKAILCARGGYGLSRIIDKIDFTSFPEKPKWIVGYSDITILHSHLFNNYHIASLHSPMAAAFNNGGSETEYVQSLLKALTGMHYTYRCEAYKLNRVGTATGELVGGNLCLLAHLVGSKSSIDTKGKLLFIEDIGEYIYNIDRLMIQLQRAGKLDDLAGLIVGSFADMKDTVIPFGASVYDVIYDAIKGYGYPVCFNFPVGHTQENYALKHGIAHTLEVSESDVKLTGNN</sequence>
<dbReference type="InterPro" id="IPR029062">
    <property type="entry name" value="Class_I_gatase-like"/>
</dbReference>
<dbReference type="PIRSF" id="PIRSF028757">
    <property type="entry name" value="LD-carboxypeptidase"/>
    <property type="match status" value="1"/>
</dbReference>
<feature type="domain" description="LD-carboxypeptidase N-terminal" evidence="7">
    <location>
        <begin position="14"/>
        <end position="129"/>
    </location>
</feature>
<dbReference type="GO" id="GO:0006508">
    <property type="term" value="P:proteolysis"/>
    <property type="evidence" value="ECO:0007669"/>
    <property type="project" value="UniProtKB-KW"/>
</dbReference>
<dbReference type="EMBL" id="SZQL01000010">
    <property type="protein sequence ID" value="TKK67803.1"/>
    <property type="molecule type" value="Genomic_DNA"/>
</dbReference>
<dbReference type="RefSeq" id="WP_137262368.1">
    <property type="nucleotide sequence ID" value="NZ_SZQL01000010.1"/>
</dbReference>
<feature type="active site" description="Charge relay system" evidence="6">
    <location>
        <position position="205"/>
    </location>
</feature>
<evidence type="ECO:0000259" key="8">
    <source>
        <dbReference type="Pfam" id="PF17676"/>
    </source>
</evidence>
<dbReference type="AlphaFoldDB" id="A0A4V5UVJ8"/>
<proteinExistence type="inferred from homology"/>
<comment type="caution">
    <text evidence="9">The sequence shown here is derived from an EMBL/GenBank/DDBJ whole genome shotgun (WGS) entry which is preliminary data.</text>
</comment>
<keyword evidence="4" id="KW-0378">Hydrolase</keyword>
<dbReference type="InterPro" id="IPR027461">
    <property type="entry name" value="Carboxypeptidase_A_C_sf"/>
</dbReference>
<feature type="active site" description="Nucleophile" evidence="6">
    <location>
        <position position="110"/>
    </location>
</feature>
<keyword evidence="5" id="KW-0720">Serine protease</keyword>
<dbReference type="GO" id="GO:0004180">
    <property type="term" value="F:carboxypeptidase activity"/>
    <property type="evidence" value="ECO:0007669"/>
    <property type="project" value="UniProtKB-KW"/>
</dbReference>
<dbReference type="OrthoDB" id="9807329at2"/>
<dbReference type="Pfam" id="PF17676">
    <property type="entry name" value="Peptidase_S66C"/>
    <property type="match status" value="1"/>
</dbReference>
<dbReference type="InterPro" id="IPR040921">
    <property type="entry name" value="Peptidase_S66C"/>
</dbReference>
<evidence type="ECO:0000256" key="1">
    <source>
        <dbReference type="ARBA" id="ARBA00010233"/>
    </source>
</evidence>
<dbReference type="GO" id="GO:0008236">
    <property type="term" value="F:serine-type peptidase activity"/>
    <property type="evidence" value="ECO:0007669"/>
    <property type="project" value="UniProtKB-KW"/>
</dbReference>
<evidence type="ECO:0000256" key="6">
    <source>
        <dbReference type="PIRSR" id="PIRSR028757-1"/>
    </source>
</evidence>
<accession>A0A4V5UVJ8</accession>
<feature type="domain" description="LD-carboxypeptidase C-terminal" evidence="8">
    <location>
        <begin position="174"/>
        <end position="289"/>
    </location>
</feature>
<evidence type="ECO:0000256" key="5">
    <source>
        <dbReference type="ARBA" id="ARBA00022825"/>
    </source>
</evidence>
<keyword evidence="2 9" id="KW-0121">Carboxypeptidase</keyword>
<feature type="active site" description="Charge relay system" evidence="6">
    <location>
        <position position="275"/>
    </location>
</feature>
<evidence type="ECO:0000313" key="10">
    <source>
        <dbReference type="Proteomes" id="UP000305848"/>
    </source>
</evidence>
<dbReference type="InterPro" id="IPR027478">
    <property type="entry name" value="LdcA_N"/>
</dbReference>
<dbReference type="CDD" id="cd07025">
    <property type="entry name" value="Peptidase_S66"/>
    <property type="match status" value="1"/>
</dbReference>
<dbReference type="InterPro" id="IPR040449">
    <property type="entry name" value="Peptidase_S66_N"/>
</dbReference>
<evidence type="ECO:0000256" key="4">
    <source>
        <dbReference type="ARBA" id="ARBA00022801"/>
    </source>
</evidence>
<dbReference type="InterPro" id="IPR003507">
    <property type="entry name" value="S66_fam"/>
</dbReference>
<dbReference type="PANTHER" id="PTHR30237:SF2">
    <property type="entry name" value="MUREIN TETRAPEPTIDE CARBOXYPEPTIDASE"/>
    <property type="match status" value="1"/>
</dbReference>
<keyword evidence="3" id="KW-0645">Protease</keyword>
<dbReference type="SUPFAM" id="SSF141986">
    <property type="entry name" value="LD-carboxypeptidase A C-terminal domain-like"/>
    <property type="match status" value="1"/>
</dbReference>
<evidence type="ECO:0000259" key="7">
    <source>
        <dbReference type="Pfam" id="PF02016"/>
    </source>
</evidence>
<evidence type="ECO:0000313" key="9">
    <source>
        <dbReference type="EMBL" id="TKK67803.1"/>
    </source>
</evidence>
<dbReference type="Pfam" id="PF02016">
    <property type="entry name" value="Peptidase_S66"/>
    <property type="match status" value="1"/>
</dbReference>
<dbReference type="Gene3D" id="3.40.50.10740">
    <property type="entry name" value="Class I glutamine amidotransferase-like"/>
    <property type="match status" value="1"/>
</dbReference>
<dbReference type="Proteomes" id="UP000305848">
    <property type="component" value="Unassembled WGS sequence"/>
</dbReference>
<dbReference type="Gene3D" id="3.50.30.60">
    <property type="entry name" value="LD-carboxypeptidase A C-terminal domain-like"/>
    <property type="match status" value="1"/>
</dbReference>
<comment type="similarity">
    <text evidence="1">Belongs to the peptidase S66 family.</text>
</comment>